<gene>
    <name evidence="2" type="ORF">D8780_13615</name>
</gene>
<sequence>MLKVTALIHVITMPVMMGIFVIAVLNIPSLYDAVGIVGAAAIGFLVAVPVSWFVARRIQSSRLR</sequence>
<evidence type="ECO:0000313" key="2">
    <source>
        <dbReference type="EMBL" id="RLQ89124.1"/>
    </source>
</evidence>
<dbReference type="EMBL" id="RCWN01000001">
    <property type="protein sequence ID" value="RLQ89124.1"/>
    <property type="molecule type" value="Genomic_DNA"/>
</dbReference>
<accession>A0A3L7JF89</accession>
<keyword evidence="1" id="KW-1133">Transmembrane helix</keyword>
<keyword evidence="1" id="KW-0472">Membrane</keyword>
<feature type="transmembrane region" description="Helical" evidence="1">
    <location>
        <begin position="7"/>
        <end position="27"/>
    </location>
</feature>
<reference evidence="2 3" key="1">
    <citation type="submission" date="2018-10" db="EMBL/GenBank/DDBJ databases">
        <title>Notoacmeibacter sp. M2BS9Y-3-1, whole genome shotgun sequence.</title>
        <authorList>
            <person name="Tuo L."/>
        </authorList>
    </citation>
    <scope>NUCLEOTIDE SEQUENCE [LARGE SCALE GENOMIC DNA]</scope>
    <source>
        <strain evidence="2 3">M2BS9Y-3-1</strain>
    </source>
</reference>
<evidence type="ECO:0000256" key="1">
    <source>
        <dbReference type="SAM" id="Phobius"/>
    </source>
</evidence>
<proteinExistence type="predicted"/>
<evidence type="ECO:0000313" key="3">
    <source>
        <dbReference type="Proteomes" id="UP000281094"/>
    </source>
</evidence>
<evidence type="ECO:0008006" key="4">
    <source>
        <dbReference type="Google" id="ProtNLM"/>
    </source>
</evidence>
<organism evidence="2 3">
    <name type="scientific">Notoacmeibacter ruber</name>
    <dbReference type="NCBI Taxonomy" id="2670375"/>
    <lineage>
        <taxon>Bacteria</taxon>
        <taxon>Pseudomonadati</taxon>
        <taxon>Pseudomonadota</taxon>
        <taxon>Alphaproteobacteria</taxon>
        <taxon>Hyphomicrobiales</taxon>
        <taxon>Notoacmeibacteraceae</taxon>
        <taxon>Notoacmeibacter</taxon>
    </lineage>
</organism>
<protein>
    <recommendedName>
        <fullName evidence="4">CTP synthetase</fullName>
    </recommendedName>
</protein>
<dbReference type="Proteomes" id="UP000281094">
    <property type="component" value="Unassembled WGS sequence"/>
</dbReference>
<keyword evidence="3" id="KW-1185">Reference proteome</keyword>
<name>A0A3L7JF89_9HYPH</name>
<feature type="transmembrane region" description="Helical" evidence="1">
    <location>
        <begin position="33"/>
        <end position="55"/>
    </location>
</feature>
<comment type="caution">
    <text evidence="2">The sequence shown here is derived from an EMBL/GenBank/DDBJ whole genome shotgun (WGS) entry which is preliminary data.</text>
</comment>
<dbReference type="AlphaFoldDB" id="A0A3L7JF89"/>
<dbReference type="RefSeq" id="WP_121646091.1">
    <property type="nucleotide sequence ID" value="NZ_RCWN01000001.1"/>
</dbReference>
<keyword evidence="1" id="KW-0812">Transmembrane</keyword>